<reference evidence="2 3" key="1">
    <citation type="submission" date="2016-04" db="EMBL/GenBank/DDBJ databases">
        <title>Complete genome sequence of Dokdonella koreensis DS-123T.</title>
        <authorList>
            <person name="Kim J.F."/>
            <person name="Lee H."/>
            <person name="Kwak M.-J."/>
        </authorList>
    </citation>
    <scope>NUCLEOTIDE SEQUENCE [LARGE SCALE GENOMIC DNA]</scope>
    <source>
        <strain evidence="2 3">DS-123</strain>
    </source>
</reference>
<dbReference type="Proteomes" id="UP000076830">
    <property type="component" value="Chromosome"/>
</dbReference>
<evidence type="ECO:0000313" key="3">
    <source>
        <dbReference type="Proteomes" id="UP000076830"/>
    </source>
</evidence>
<dbReference type="STRING" id="1300342.I596_410"/>
<dbReference type="PANTHER" id="PTHR43464">
    <property type="entry name" value="METHYLTRANSFERASE"/>
    <property type="match status" value="1"/>
</dbReference>
<name>A0A167GDP4_9GAMM</name>
<keyword evidence="3" id="KW-1185">Reference proteome</keyword>
<dbReference type="EMBL" id="CP015249">
    <property type="protein sequence ID" value="ANB16447.1"/>
    <property type="molecule type" value="Genomic_DNA"/>
</dbReference>
<sequence>MGSTPFSEHDASHGWEQVADAFIAARDRSAIGVDVVRAWARDLPRGAAILDLGCGTGVPIAQALIEDGFNVYGVDASPTLLAEFRRRFPQMHAACKPVETSAFFGRRFDGVVAVGLVFLLPADVQRSLIFRVASALDPGGRFLFTAPAQACAWADLMTGRESRSLGADAYVGLLAEAGLALAGNATDEGGNYYFHAVKPR</sequence>
<dbReference type="Pfam" id="PF13649">
    <property type="entry name" value="Methyltransf_25"/>
    <property type="match status" value="1"/>
</dbReference>
<dbReference type="PANTHER" id="PTHR43464:SF23">
    <property type="entry name" value="JUVENILE HORMONE ACID O-METHYLTRANSFERASE"/>
    <property type="match status" value="1"/>
</dbReference>
<dbReference type="CDD" id="cd02440">
    <property type="entry name" value="AdoMet_MTases"/>
    <property type="match status" value="1"/>
</dbReference>
<dbReference type="Gene3D" id="3.40.50.150">
    <property type="entry name" value="Vaccinia Virus protein VP39"/>
    <property type="match status" value="1"/>
</dbReference>
<dbReference type="KEGG" id="dko:I596_410"/>
<dbReference type="AlphaFoldDB" id="A0A167GDP4"/>
<evidence type="ECO:0000313" key="2">
    <source>
        <dbReference type="EMBL" id="ANB16447.1"/>
    </source>
</evidence>
<dbReference type="OrthoDB" id="529208at2"/>
<protein>
    <submittedName>
        <fullName evidence="2">Methyltransferase</fullName>
    </submittedName>
</protein>
<proteinExistence type="predicted"/>
<feature type="domain" description="Methyltransferase" evidence="1">
    <location>
        <begin position="49"/>
        <end position="140"/>
    </location>
</feature>
<keyword evidence="2" id="KW-0808">Transferase</keyword>
<dbReference type="InterPro" id="IPR041698">
    <property type="entry name" value="Methyltransf_25"/>
</dbReference>
<accession>A0A167GDP4</accession>
<dbReference type="SUPFAM" id="SSF53335">
    <property type="entry name" value="S-adenosyl-L-methionine-dependent methyltransferases"/>
    <property type="match status" value="1"/>
</dbReference>
<dbReference type="InterPro" id="IPR029063">
    <property type="entry name" value="SAM-dependent_MTases_sf"/>
</dbReference>
<dbReference type="GO" id="GO:0010420">
    <property type="term" value="F:polyprenyldihydroxybenzoate methyltransferase activity"/>
    <property type="evidence" value="ECO:0007669"/>
    <property type="project" value="TreeGrafter"/>
</dbReference>
<evidence type="ECO:0000259" key="1">
    <source>
        <dbReference type="Pfam" id="PF13649"/>
    </source>
</evidence>
<keyword evidence="2" id="KW-0489">Methyltransferase</keyword>
<organism evidence="2 3">
    <name type="scientific">Dokdonella koreensis DS-123</name>
    <dbReference type="NCBI Taxonomy" id="1300342"/>
    <lineage>
        <taxon>Bacteria</taxon>
        <taxon>Pseudomonadati</taxon>
        <taxon>Pseudomonadota</taxon>
        <taxon>Gammaproteobacteria</taxon>
        <taxon>Lysobacterales</taxon>
        <taxon>Rhodanobacteraceae</taxon>
        <taxon>Dokdonella</taxon>
    </lineage>
</organism>
<dbReference type="GO" id="GO:0032259">
    <property type="term" value="P:methylation"/>
    <property type="evidence" value="ECO:0007669"/>
    <property type="project" value="UniProtKB-KW"/>
</dbReference>
<dbReference type="RefSeq" id="WP_067643378.1">
    <property type="nucleotide sequence ID" value="NZ_CP015249.1"/>
</dbReference>
<gene>
    <name evidence="2" type="ORF">I596_410</name>
</gene>